<comment type="similarity">
    <text evidence="1">Belongs to the NAD(P)H dehydrogenase (quinone) family.</text>
</comment>
<feature type="domain" description="Flavodoxin-like fold" evidence="3">
    <location>
        <begin position="3"/>
        <end position="177"/>
    </location>
</feature>
<dbReference type="RefSeq" id="WP_037550346.1">
    <property type="nucleotide sequence ID" value="NZ_JNUP01000072.1"/>
</dbReference>
<dbReference type="PANTHER" id="PTHR10204">
    <property type="entry name" value="NAD P H OXIDOREDUCTASE-RELATED"/>
    <property type="match status" value="1"/>
</dbReference>
<dbReference type="Pfam" id="PF02525">
    <property type="entry name" value="Flavodoxin_2"/>
    <property type="match status" value="1"/>
</dbReference>
<name>A0A098QTH7_9SPIO</name>
<dbReference type="InterPro" id="IPR029039">
    <property type="entry name" value="Flavoprotein-like_sf"/>
</dbReference>
<evidence type="ECO:0000313" key="5">
    <source>
        <dbReference type="Proteomes" id="UP000029692"/>
    </source>
</evidence>
<keyword evidence="2" id="KW-0560">Oxidoreductase</keyword>
<evidence type="ECO:0000256" key="2">
    <source>
        <dbReference type="ARBA" id="ARBA00023002"/>
    </source>
</evidence>
<dbReference type="Proteomes" id="UP000029692">
    <property type="component" value="Unassembled WGS sequence"/>
</dbReference>
<keyword evidence="5" id="KW-1185">Reference proteome</keyword>
<dbReference type="Gene3D" id="3.40.50.360">
    <property type="match status" value="1"/>
</dbReference>
<dbReference type="PANTHER" id="PTHR10204:SF34">
    <property type="entry name" value="NAD(P)H DEHYDROGENASE [QUINONE] 1 ISOFORM 1"/>
    <property type="match status" value="1"/>
</dbReference>
<dbReference type="GO" id="GO:0005829">
    <property type="term" value="C:cytosol"/>
    <property type="evidence" value="ECO:0007669"/>
    <property type="project" value="TreeGrafter"/>
</dbReference>
<sequence>MSSLLVINGHPRPDSLCDTAEEVYAAEARTQGLKVEVLRLRDLDFDPNLRYPLDQSGTAMEEVLLKAQERIGAAQHITLIYPNWWGTFPALLKGFIDRSLTPGFAFKYRRGTSLPIQLLKGKTASLIIPMDGPGWWYRVMMGAGGDKAMKHSTLGFCGIRVIRTLHLGNLRGVGRTPVEHHLKRVTTAAHRDARRLGKPRAN</sequence>
<dbReference type="OrthoDB" id="9798454at2"/>
<comment type="caution">
    <text evidence="4">The sequence shown here is derived from an EMBL/GenBank/DDBJ whole genome shotgun (WGS) entry which is preliminary data.</text>
</comment>
<dbReference type="AlphaFoldDB" id="A0A098QTH7"/>
<dbReference type="GO" id="GO:0003955">
    <property type="term" value="F:NAD(P)H dehydrogenase (quinone) activity"/>
    <property type="evidence" value="ECO:0007669"/>
    <property type="project" value="TreeGrafter"/>
</dbReference>
<proteinExistence type="inferred from homology"/>
<evidence type="ECO:0000259" key="3">
    <source>
        <dbReference type="Pfam" id="PF02525"/>
    </source>
</evidence>
<dbReference type="InterPro" id="IPR051545">
    <property type="entry name" value="NAD(P)H_dehydrogenase_qn"/>
</dbReference>
<reference evidence="4 5" key="1">
    <citation type="submission" date="2014-05" db="EMBL/GenBank/DDBJ databases">
        <title>De novo Genome Sequence of Spirocheata sp.</title>
        <authorList>
            <person name="Shivani Y."/>
            <person name="Subhash Y."/>
            <person name="Tushar L."/>
            <person name="Sasikala C."/>
            <person name="Ramana C.V."/>
        </authorList>
    </citation>
    <scope>NUCLEOTIDE SEQUENCE [LARGE SCALE GENOMIC DNA]</scope>
    <source>
        <strain evidence="4 5">JC230</strain>
    </source>
</reference>
<evidence type="ECO:0000313" key="4">
    <source>
        <dbReference type="EMBL" id="KGE70816.1"/>
    </source>
</evidence>
<gene>
    <name evidence="4" type="ORF">DC28_15135</name>
</gene>
<dbReference type="InterPro" id="IPR003680">
    <property type="entry name" value="Flavodoxin_fold"/>
</dbReference>
<accession>A0A098QTH7</accession>
<dbReference type="SUPFAM" id="SSF52218">
    <property type="entry name" value="Flavoproteins"/>
    <property type="match status" value="1"/>
</dbReference>
<dbReference type="STRING" id="1480694.DC28_15135"/>
<dbReference type="eggNOG" id="COG2249">
    <property type="taxonomic scope" value="Bacteria"/>
</dbReference>
<dbReference type="EMBL" id="JNUP01000072">
    <property type="protein sequence ID" value="KGE70816.1"/>
    <property type="molecule type" value="Genomic_DNA"/>
</dbReference>
<protein>
    <recommendedName>
        <fullName evidence="3">Flavodoxin-like fold domain-containing protein</fullName>
    </recommendedName>
</protein>
<evidence type="ECO:0000256" key="1">
    <source>
        <dbReference type="ARBA" id="ARBA00006252"/>
    </source>
</evidence>
<organism evidence="4 5">
    <name type="scientific">Spirochaeta lutea</name>
    <dbReference type="NCBI Taxonomy" id="1480694"/>
    <lineage>
        <taxon>Bacteria</taxon>
        <taxon>Pseudomonadati</taxon>
        <taxon>Spirochaetota</taxon>
        <taxon>Spirochaetia</taxon>
        <taxon>Spirochaetales</taxon>
        <taxon>Spirochaetaceae</taxon>
        <taxon>Spirochaeta</taxon>
    </lineage>
</organism>